<evidence type="ECO:0000259" key="2">
    <source>
        <dbReference type="Pfam" id="PF03217"/>
    </source>
</evidence>
<evidence type="ECO:0000256" key="1">
    <source>
        <dbReference type="SAM" id="SignalP"/>
    </source>
</evidence>
<proteinExistence type="predicted"/>
<feature type="domain" description="S-layer protein C-terminal" evidence="2">
    <location>
        <begin position="112"/>
        <end position="165"/>
    </location>
</feature>
<feature type="chain" id="PRO_5038354948" description="S-layer protein C-terminal domain-containing protein" evidence="1">
    <location>
        <begin position="20"/>
        <end position="270"/>
    </location>
</feature>
<dbReference type="Pfam" id="PF03217">
    <property type="entry name" value="SlpA"/>
    <property type="match status" value="2"/>
</dbReference>
<dbReference type="PATRIC" id="fig|1423770.3.peg.265"/>
<evidence type="ECO:0000313" key="4">
    <source>
        <dbReference type="Proteomes" id="UP000050872"/>
    </source>
</evidence>
<gene>
    <name evidence="3" type="ORF">FD29_GL000264</name>
</gene>
<accession>A0A0R1QSA8</accession>
<protein>
    <recommendedName>
        <fullName evidence="2">S-layer protein C-terminal domain-containing protein</fullName>
    </recommendedName>
</protein>
<keyword evidence="1" id="KW-0732">Signal</keyword>
<evidence type="ECO:0000313" key="3">
    <source>
        <dbReference type="EMBL" id="KRL44091.1"/>
    </source>
</evidence>
<sequence>MRKNKIFAAIAVAIMVAPAALNSLPTNNVKADTVGTAIKLTPTYDANGEAAGSRALAAGSKWKLGKKITVDNIEYYQVATNTYVAASDLTDITDTTATTTTTTDDASKNVGKTMTVKTTTTLVDNNAAAINATLPAGSKWKVGKTMTVNGISYYQVATNEWVKASDMTDEATTTTTTNNTYKTPMPGDGLVATLTKAQRVYNPETNSYGSTLPVGSAWKINKLVVNKYGSFWGQVATNQYVWITDTTLNSGLNLKDNSEYVADFATHINK</sequence>
<dbReference type="OrthoDB" id="2323281at2"/>
<feature type="domain" description="S-layer protein C-terminal" evidence="2">
    <location>
        <begin position="41"/>
        <end position="87"/>
    </location>
</feature>
<feature type="signal peptide" evidence="1">
    <location>
        <begin position="1"/>
        <end position="19"/>
    </location>
</feature>
<dbReference type="InterPro" id="IPR024968">
    <property type="entry name" value="SlpA_C_lactobacillus"/>
</dbReference>
<organism evidence="3 4">
    <name type="scientific">Companilactobacillus mindensis DSM 14500</name>
    <dbReference type="NCBI Taxonomy" id="1423770"/>
    <lineage>
        <taxon>Bacteria</taxon>
        <taxon>Bacillati</taxon>
        <taxon>Bacillota</taxon>
        <taxon>Bacilli</taxon>
        <taxon>Lactobacillales</taxon>
        <taxon>Lactobacillaceae</taxon>
        <taxon>Companilactobacillus</taxon>
    </lineage>
</organism>
<dbReference type="RefSeq" id="WP_057887967.1">
    <property type="nucleotide sequence ID" value="NZ_AZEZ01000060.1"/>
</dbReference>
<keyword evidence="4" id="KW-1185">Reference proteome</keyword>
<reference evidence="3 4" key="1">
    <citation type="journal article" date="2015" name="Genome Announc.">
        <title>Expanding the biotechnology potential of lactobacilli through comparative genomics of 213 strains and associated genera.</title>
        <authorList>
            <person name="Sun Z."/>
            <person name="Harris H.M."/>
            <person name="McCann A."/>
            <person name="Guo C."/>
            <person name="Argimon S."/>
            <person name="Zhang W."/>
            <person name="Yang X."/>
            <person name="Jeffery I.B."/>
            <person name="Cooney J.C."/>
            <person name="Kagawa T.F."/>
            <person name="Liu W."/>
            <person name="Song Y."/>
            <person name="Salvetti E."/>
            <person name="Wrobel A."/>
            <person name="Rasinkangas P."/>
            <person name="Parkhill J."/>
            <person name="Rea M.C."/>
            <person name="O'Sullivan O."/>
            <person name="Ritari J."/>
            <person name="Douillard F.P."/>
            <person name="Paul Ross R."/>
            <person name="Yang R."/>
            <person name="Briner A.E."/>
            <person name="Felis G.E."/>
            <person name="de Vos W.M."/>
            <person name="Barrangou R."/>
            <person name="Klaenhammer T.R."/>
            <person name="Caufield P.W."/>
            <person name="Cui Y."/>
            <person name="Zhang H."/>
            <person name="O'Toole P.W."/>
        </authorList>
    </citation>
    <scope>NUCLEOTIDE SEQUENCE [LARGE SCALE GENOMIC DNA]</scope>
    <source>
        <strain evidence="3 4">DSM 14500</strain>
    </source>
</reference>
<dbReference type="Proteomes" id="UP000050872">
    <property type="component" value="Unassembled WGS sequence"/>
</dbReference>
<comment type="caution">
    <text evidence="3">The sequence shown here is derived from an EMBL/GenBank/DDBJ whole genome shotgun (WGS) entry which is preliminary data.</text>
</comment>
<name>A0A0R1QSA8_9LACO</name>
<dbReference type="EMBL" id="AZEZ01000060">
    <property type="protein sequence ID" value="KRL44091.1"/>
    <property type="molecule type" value="Genomic_DNA"/>
</dbReference>
<dbReference type="AlphaFoldDB" id="A0A0R1QSA8"/>